<keyword evidence="5" id="KW-0547">Nucleotide-binding</keyword>
<dbReference type="InterPro" id="IPR005467">
    <property type="entry name" value="His_kinase_dom"/>
</dbReference>
<keyword evidence="7" id="KW-0067">ATP-binding</keyword>
<dbReference type="SUPFAM" id="SSF55874">
    <property type="entry name" value="ATPase domain of HSP90 chaperone/DNA topoisomerase II/histidine kinase"/>
    <property type="match status" value="1"/>
</dbReference>
<evidence type="ECO:0000256" key="8">
    <source>
        <dbReference type="ARBA" id="ARBA00023012"/>
    </source>
</evidence>
<dbReference type="CDD" id="cd00082">
    <property type="entry name" value="HisKA"/>
    <property type="match status" value="1"/>
</dbReference>
<comment type="catalytic activity">
    <reaction evidence="1">
        <text>ATP + protein L-histidine = ADP + protein N-phospho-L-histidine.</text>
        <dbReference type="EC" id="2.7.13.3"/>
    </reaction>
</comment>
<dbReference type="SUPFAM" id="SSF47384">
    <property type="entry name" value="Homodimeric domain of signal transducing histidine kinase"/>
    <property type="match status" value="1"/>
</dbReference>
<dbReference type="EMBL" id="JAIWJX010000002">
    <property type="protein sequence ID" value="MCK6255943.1"/>
    <property type="molecule type" value="Genomic_DNA"/>
</dbReference>
<dbReference type="GO" id="GO:0000155">
    <property type="term" value="F:phosphorelay sensor kinase activity"/>
    <property type="evidence" value="ECO:0007669"/>
    <property type="project" value="InterPro"/>
</dbReference>
<evidence type="ECO:0000259" key="9">
    <source>
        <dbReference type="PROSITE" id="PS50109"/>
    </source>
</evidence>
<evidence type="ECO:0000256" key="5">
    <source>
        <dbReference type="ARBA" id="ARBA00022741"/>
    </source>
</evidence>
<dbReference type="EC" id="2.7.13.3" evidence="2"/>
<dbReference type="InterPro" id="IPR003661">
    <property type="entry name" value="HisK_dim/P_dom"/>
</dbReference>
<dbReference type="InterPro" id="IPR035965">
    <property type="entry name" value="PAS-like_dom_sf"/>
</dbReference>
<dbReference type="PRINTS" id="PR00344">
    <property type="entry name" value="BCTRLSENSOR"/>
</dbReference>
<dbReference type="Proteomes" id="UP001139011">
    <property type="component" value="Unassembled WGS sequence"/>
</dbReference>
<protein>
    <recommendedName>
        <fullName evidence="2">histidine kinase</fullName>
        <ecNumber evidence="2">2.7.13.3</ecNumber>
    </recommendedName>
</protein>
<organism evidence="11 12">
    <name type="scientific">Fictibacillus marinisediminis</name>
    <dbReference type="NCBI Taxonomy" id="2878389"/>
    <lineage>
        <taxon>Bacteria</taxon>
        <taxon>Bacillati</taxon>
        <taxon>Bacillota</taxon>
        <taxon>Bacilli</taxon>
        <taxon>Bacillales</taxon>
        <taxon>Fictibacillaceae</taxon>
        <taxon>Fictibacillus</taxon>
    </lineage>
</organism>
<keyword evidence="4" id="KW-0808">Transferase</keyword>
<dbReference type="PANTHER" id="PTHR43065:SF34">
    <property type="entry name" value="SPORULATION KINASE A"/>
    <property type="match status" value="1"/>
</dbReference>
<keyword evidence="12" id="KW-1185">Reference proteome</keyword>
<accession>A0A9X2BFV0</accession>
<evidence type="ECO:0000313" key="12">
    <source>
        <dbReference type="Proteomes" id="UP001139011"/>
    </source>
</evidence>
<evidence type="ECO:0000256" key="4">
    <source>
        <dbReference type="ARBA" id="ARBA00022679"/>
    </source>
</evidence>
<evidence type="ECO:0000259" key="10">
    <source>
        <dbReference type="PROSITE" id="PS50112"/>
    </source>
</evidence>
<dbReference type="InterPro" id="IPR003594">
    <property type="entry name" value="HATPase_dom"/>
</dbReference>
<dbReference type="Pfam" id="PF13188">
    <property type="entry name" value="PAS_8"/>
    <property type="match status" value="1"/>
</dbReference>
<dbReference type="InterPro" id="IPR004358">
    <property type="entry name" value="Sig_transdc_His_kin-like_C"/>
</dbReference>
<dbReference type="Gene3D" id="3.30.565.10">
    <property type="entry name" value="Histidine kinase-like ATPase, C-terminal domain"/>
    <property type="match status" value="1"/>
</dbReference>
<dbReference type="InterPro" id="IPR036890">
    <property type="entry name" value="HATPase_C_sf"/>
</dbReference>
<sequence>MVEQFLVKMMKMQRRIEQPQEEHGQIHTLELSPVQFFRLKRKGAGNYVVMRSEGKFAQEIAIRAAAAERPLSDLIPLKTIQHWEIYFEKAFSGHACFFETHHADRSYHTVLSPVFHNGQVSEVVGTSTDCTRDTKSREELILYTHKYKEIFNNTLNPILLLNNSRVILEANPAAREVLGISSGDLNQNRLDAFICKEDEGELSLNWDLFMLDPSLKWEFKAGFSDEKKLIEFTGKKDILPGIHLCILEDVTERRQTEARLRKAETLNVVGEMAAGVAHEIRNPLTSLKGFIQLLKNESQAHDAYYSIILNEVDRIEYIIKEFLLLAKTDRQHIEKSSLVVTLKETVSLLQTQAILKNIELEMEIGEGIPDIDCDPFQIKQVFINLIKNGIEATAQGGTITIKAFRNGKDYVHFCFTDNGTGMPNQVLDRIGKPFYTTKEEGTGLGLMVSYKIIENHKGRVRVSSEVGKGTTFEVVLPI</sequence>
<dbReference type="GO" id="GO:0005524">
    <property type="term" value="F:ATP binding"/>
    <property type="evidence" value="ECO:0007669"/>
    <property type="project" value="UniProtKB-KW"/>
</dbReference>
<evidence type="ECO:0000256" key="3">
    <source>
        <dbReference type="ARBA" id="ARBA00022553"/>
    </source>
</evidence>
<dbReference type="Pfam" id="PF00512">
    <property type="entry name" value="HisKA"/>
    <property type="match status" value="1"/>
</dbReference>
<keyword evidence="8" id="KW-0902">Two-component regulatory system</keyword>
<dbReference type="InterPro" id="IPR000014">
    <property type="entry name" value="PAS"/>
</dbReference>
<gene>
    <name evidence="11" type="ORF">LCY76_04910</name>
</gene>
<evidence type="ECO:0000313" key="11">
    <source>
        <dbReference type="EMBL" id="MCK6255943.1"/>
    </source>
</evidence>
<dbReference type="AlphaFoldDB" id="A0A9X2BFV0"/>
<dbReference type="Pfam" id="PF02518">
    <property type="entry name" value="HATPase_c"/>
    <property type="match status" value="1"/>
</dbReference>
<dbReference type="RefSeq" id="WP_248251682.1">
    <property type="nucleotide sequence ID" value="NZ_JAIWJX010000002.1"/>
</dbReference>
<proteinExistence type="predicted"/>
<evidence type="ECO:0000256" key="1">
    <source>
        <dbReference type="ARBA" id="ARBA00000085"/>
    </source>
</evidence>
<evidence type="ECO:0000256" key="6">
    <source>
        <dbReference type="ARBA" id="ARBA00022777"/>
    </source>
</evidence>
<dbReference type="InterPro" id="IPR036097">
    <property type="entry name" value="HisK_dim/P_sf"/>
</dbReference>
<keyword evidence="6" id="KW-0418">Kinase</keyword>
<dbReference type="PANTHER" id="PTHR43065">
    <property type="entry name" value="SENSOR HISTIDINE KINASE"/>
    <property type="match status" value="1"/>
</dbReference>
<feature type="domain" description="Histidine kinase" evidence="9">
    <location>
        <begin position="275"/>
        <end position="478"/>
    </location>
</feature>
<name>A0A9X2BFV0_9BACL</name>
<dbReference type="PROSITE" id="PS50112">
    <property type="entry name" value="PAS"/>
    <property type="match status" value="1"/>
</dbReference>
<evidence type="ECO:0000256" key="2">
    <source>
        <dbReference type="ARBA" id="ARBA00012438"/>
    </source>
</evidence>
<dbReference type="Gene3D" id="3.30.450.20">
    <property type="entry name" value="PAS domain"/>
    <property type="match status" value="1"/>
</dbReference>
<feature type="domain" description="PAS" evidence="10">
    <location>
        <begin position="143"/>
        <end position="185"/>
    </location>
</feature>
<dbReference type="Gene3D" id="1.10.287.130">
    <property type="match status" value="1"/>
</dbReference>
<dbReference type="PROSITE" id="PS50109">
    <property type="entry name" value="HIS_KIN"/>
    <property type="match status" value="1"/>
</dbReference>
<keyword evidence="3" id="KW-0597">Phosphoprotein</keyword>
<comment type="caution">
    <text evidence="11">The sequence shown here is derived from an EMBL/GenBank/DDBJ whole genome shotgun (WGS) entry which is preliminary data.</text>
</comment>
<dbReference type="SUPFAM" id="SSF55785">
    <property type="entry name" value="PYP-like sensor domain (PAS domain)"/>
    <property type="match status" value="1"/>
</dbReference>
<dbReference type="SMART" id="SM00387">
    <property type="entry name" value="HATPase_c"/>
    <property type="match status" value="1"/>
</dbReference>
<dbReference type="SMART" id="SM00388">
    <property type="entry name" value="HisKA"/>
    <property type="match status" value="1"/>
</dbReference>
<evidence type="ECO:0000256" key="7">
    <source>
        <dbReference type="ARBA" id="ARBA00022840"/>
    </source>
</evidence>
<reference evidence="11" key="1">
    <citation type="submission" date="2021-09" db="EMBL/GenBank/DDBJ databases">
        <title>Genome analysis of Fictibacillus sp. KIGAM418 isolated from marine sediment.</title>
        <authorList>
            <person name="Seo M.-J."/>
            <person name="Cho E.-S."/>
            <person name="Hwang C.Y."/>
        </authorList>
    </citation>
    <scope>NUCLEOTIDE SEQUENCE</scope>
    <source>
        <strain evidence="11">KIGAM418</strain>
    </source>
</reference>